<dbReference type="NCBIfam" id="NF033516">
    <property type="entry name" value="transpos_IS3"/>
    <property type="match status" value="1"/>
</dbReference>
<dbReference type="Pfam" id="PF13683">
    <property type="entry name" value="rve_3"/>
    <property type="match status" value="1"/>
</dbReference>
<dbReference type="InterPro" id="IPR025948">
    <property type="entry name" value="HTH-like_dom"/>
</dbReference>
<dbReference type="Gene3D" id="3.30.420.10">
    <property type="entry name" value="Ribonuclease H-like superfamily/Ribonuclease H"/>
    <property type="match status" value="1"/>
</dbReference>
<dbReference type="InterPro" id="IPR048020">
    <property type="entry name" value="Transpos_IS3"/>
</dbReference>
<dbReference type="GO" id="GO:0003676">
    <property type="term" value="F:nucleic acid binding"/>
    <property type="evidence" value="ECO:0007669"/>
    <property type="project" value="InterPro"/>
</dbReference>
<reference evidence="2" key="1">
    <citation type="submission" date="2021-04" db="EMBL/GenBank/DDBJ databases">
        <title>Genomic insights into ecological role and evolution of a novel Thermoplasmata order Candidatus Sysuiplasmatales.</title>
        <authorList>
            <person name="Yuan Y."/>
        </authorList>
    </citation>
    <scope>NUCLEOTIDE SEQUENCE</scope>
    <source>
        <strain evidence="2">YP2-bin.285</strain>
    </source>
</reference>
<dbReference type="InterPro" id="IPR001584">
    <property type="entry name" value="Integrase_cat-core"/>
</dbReference>
<dbReference type="AlphaFoldDB" id="A0A8J7YLE7"/>
<dbReference type="InterPro" id="IPR036397">
    <property type="entry name" value="RNaseH_sf"/>
</dbReference>
<evidence type="ECO:0000259" key="1">
    <source>
        <dbReference type="PROSITE" id="PS50994"/>
    </source>
</evidence>
<dbReference type="PROSITE" id="PS50994">
    <property type="entry name" value="INTEGRASE"/>
    <property type="match status" value="1"/>
</dbReference>
<comment type="caution">
    <text evidence="2">The sequence shown here is derived from an EMBL/GenBank/DDBJ whole genome shotgun (WGS) entry which is preliminary data.</text>
</comment>
<dbReference type="PANTHER" id="PTHR46889:SF4">
    <property type="entry name" value="TRANSPOSASE INSO FOR INSERTION SEQUENCE ELEMENT IS911B-RELATED"/>
    <property type="match status" value="1"/>
</dbReference>
<protein>
    <submittedName>
        <fullName evidence="2">IS3 family transposase</fullName>
    </submittedName>
</protein>
<dbReference type="Pfam" id="PF13276">
    <property type="entry name" value="HTH_21"/>
    <property type="match status" value="1"/>
</dbReference>
<name>A0A8J7YLE7_9ARCH</name>
<dbReference type="Proteomes" id="UP000716004">
    <property type="component" value="Unassembled WGS sequence"/>
</dbReference>
<proteinExistence type="predicted"/>
<sequence length="303" mass="35138">MSTLASEYVGRGISSTAAASLLHIPRCTLYRTPVHSPSRKGRRYSEITLRKTVDGAFVYLSNGQVVEEMKELLSREFVCYGYKKVAKHLQREGFMINRKKVRRLMAWNGLLNHSYNRRSPVSRVVESKVIVSAPNQVWEMDIKYVWIAGEERNAYFLGFIDCFTREAVKHYFGFHCNGGDVRETMFHAFHDRGIGEIGNMRIRNDNGTQLVCNTVEEFLAMMNIGHERIHPQTPKEDAHIESFNSILEREVIRRFEFESFGDAEATINRFVAFYNSERIHSAIGYVTPREMYQKWKVKCTEIA</sequence>
<evidence type="ECO:0000313" key="2">
    <source>
        <dbReference type="EMBL" id="MBX8632777.1"/>
    </source>
</evidence>
<organism evidence="2 3">
    <name type="scientific">Candidatus Sysuiplasma superficiale</name>
    <dbReference type="NCBI Taxonomy" id="2823368"/>
    <lineage>
        <taxon>Archaea</taxon>
        <taxon>Methanobacteriati</taxon>
        <taxon>Thermoplasmatota</taxon>
        <taxon>Thermoplasmata</taxon>
        <taxon>Candidatus Sysuiplasmatales</taxon>
        <taxon>Candidatus Sysuiplasmataceae</taxon>
        <taxon>Candidatus Sysuiplasma</taxon>
    </lineage>
</organism>
<dbReference type="PANTHER" id="PTHR46889">
    <property type="entry name" value="TRANSPOSASE INSF FOR INSERTION SEQUENCE IS3B-RELATED"/>
    <property type="match status" value="1"/>
</dbReference>
<feature type="domain" description="Integrase catalytic" evidence="1">
    <location>
        <begin position="130"/>
        <end position="296"/>
    </location>
</feature>
<dbReference type="SUPFAM" id="SSF53098">
    <property type="entry name" value="Ribonuclease H-like"/>
    <property type="match status" value="1"/>
</dbReference>
<accession>A0A8J7YLE7</accession>
<dbReference type="InterPro" id="IPR050900">
    <property type="entry name" value="Transposase_IS3/IS150/IS904"/>
</dbReference>
<dbReference type="GO" id="GO:0015074">
    <property type="term" value="P:DNA integration"/>
    <property type="evidence" value="ECO:0007669"/>
    <property type="project" value="InterPro"/>
</dbReference>
<dbReference type="EMBL" id="JAGVSJ010000067">
    <property type="protein sequence ID" value="MBX8632777.1"/>
    <property type="molecule type" value="Genomic_DNA"/>
</dbReference>
<evidence type="ECO:0000313" key="3">
    <source>
        <dbReference type="Proteomes" id="UP000716004"/>
    </source>
</evidence>
<gene>
    <name evidence="2" type="ORF">J9259_09755</name>
</gene>
<dbReference type="InterPro" id="IPR012337">
    <property type="entry name" value="RNaseH-like_sf"/>
</dbReference>